<proteinExistence type="predicted"/>
<keyword evidence="2" id="KW-1185">Reference proteome</keyword>
<sequence length="66" mass="7153">MYCKGYHFEPHVSCLSEDASLSDAHIMTRMIFFGNPVTTGPISSTAGDHFYRNLKSLPSGLQSSGG</sequence>
<name>A0A1I7DVI7_9ENTR</name>
<reference evidence="2" key="1">
    <citation type="submission" date="2016-10" db="EMBL/GenBank/DDBJ databases">
        <authorList>
            <person name="Varghese N."/>
            <person name="Submissions S."/>
        </authorList>
    </citation>
    <scope>NUCLEOTIDE SEQUENCE [LARGE SCALE GENOMIC DNA]</scope>
    <source>
        <strain evidence="2">Ah-143</strain>
    </source>
</reference>
<evidence type="ECO:0000313" key="2">
    <source>
        <dbReference type="Proteomes" id="UP000199187"/>
    </source>
</evidence>
<protein>
    <submittedName>
        <fullName evidence="1">Uncharacterized protein</fullName>
    </submittedName>
</protein>
<dbReference type="EMBL" id="FPAU01000007">
    <property type="protein sequence ID" value="SFU15636.1"/>
    <property type="molecule type" value="Genomic_DNA"/>
</dbReference>
<dbReference type="AlphaFoldDB" id="A0A1I7DVI7"/>
<dbReference type="Proteomes" id="UP000199187">
    <property type="component" value="Unassembled WGS sequence"/>
</dbReference>
<accession>A0A1I7DVI7</accession>
<evidence type="ECO:0000313" key="1">
    <source>
        <dbReference type="EMBL" id="SFU15636.1"/>
    </source>
</evidence>
<organism evidence="1 2">
    <name type="scientific">Kosakonia arachidis</name>
    <dbReference type="NCBI Taxonomy" id="551989"/>
    <lineage>
        <taxon>Bacteria</taxon>
        <taxon>Pseudomonadati</taxon>
        <taxon>Pseudomonadota</taxon>
        <taxon>Gammaproteobacteria</taxon>
        <taxon>Enterobacterales</taxon>
        <taxon>Enterobacteriaceae</taxon>
        <taxon>Kosakonia</taxon>
    </lineage>
</organism>
<gene>
    <name evidence="1" type="ORF">SAMN05192562_10739</name>
</gene>